<proteinExistence type="predicted"/>
<feature type="region of interest" description="Disordered" evidence="1">
    <location>
        <begin position="1"/>
        <end position="27"/>
    </location>
</feature>
<dbReference type="RefSeq" id="WP_372567453.1">
    <property type="nucleotide sequence ID" value="NZ_JBGOSP010000069.1"/>
</dbReference>
<gene>
    <name evidence="2" type="ORF">ACEG43_47505</name>
</gene>
<dbReference type="Proteomes" id="UP001571476">
    <property type="component" value="Unassembled WGS sequence"/>
</dbReference>
<keyword evidence="3" id="KW-1185">Reference proteome</keyword>
<name>A0ABV4SYY8_9ACTN</name>
<evidence type="ECO:0000256" key="1">
    <source>
        <dbReference type="SAM" id="MobiDB-lite"/>
    </source>
</evidence>
<evidence type="ECO:0000313" key="3">
    <source>
        <dbReference type="Proteomes" id="UP001571476"/>
    </source>
</evidence>
<organism evidence="2 3">
    <name type="scientific">Streptomyces aureus</name>
    <dbReference type="NCBI Taxonomy" id="193461"/>
    <lineage>
        <taxon>Bacteria</taxon>
        <taxon>Bacillati</taxon>
        <taxon>Actinomycetota</taxon>
        <taxon>Actinomycetes</taxon>
        <taxon>Kitasatosporales</taxon>
        <taxon>Streptomycetaceae</taxon>
        <taxon>Streptomyces</taxon>
    </lineage>
</organism>
<dbReference type="EMBL" id="JBGOSP010000069">
    <property type="protein sequence ID" value="MFA3843651.1"/>
    <property type="molecule type" value="Genomic_DNA"/>
</dbReference>
<sequence>MAAPAPVREKPADAAHPPEGTPTRRIGAGLLDPQRLWRALPTALRKLNPVTLARNPVMFVTEIGVAMNTGVVRRVLFGRPYAAYAVPLVLRR</sequence>
<reference evidence="2 3" key="1">
    <citation type="submission" date="2024-08" db="EMBL/GenBank/DDBJ databases">
        <title>Genome sequence of Streptomyces aureus CACIA-1.46HGO.</title>
        <authorList>
            <person name="Evangelista-Martinez Z."/>
        </authorList>
    </citation>
    <scope>NUCLEOTIDE SEQUENCE [LARGE SCALE GENOMIC DNA]</scope>
    <source>
        <strain evidence="2 3">CACIA-1.46HGO</strain>
    </source>
</reference>
<accession>A0ABV4SYY8</accession>
<evidence type="ECO:0000313" key="2">
    <source>
        <dbReference type="EMBL" id="MFA3843651.1"/>
    </source>
</evidence>
<comment type="caution">
    <text evidence="2">The sequence shown here is derived from an EMBL/GenBank/DDBJ whole genome shotgun (WGS) entry which is preliminary data.</text>
</comment>
<protein>
    <submittedName>
        <fullName evidence="2">Uncharacterized protein</fullName>
    </submittedName>
</protein>